<evidence type="ECO:0000313" key="4">
    <source>
        <dbReference type="Proteomes" id="UP001212841"/>
    </source>
</evidence>
<evidence type="ECO:0000259" key="2">
    <source>
        <dbReference type="Pfam" id="PF24845"/>
    </source>
</evidence>
<accession>A0AAD5S1J0</accession>
<feature type="domain" description="DUF7721" evidence="2">
    <location>
        <begin position="21"/>
        <end position="103"/>
    </location>
</feature>
<feature type="region of interest" description="Disordered" evidence="1">
    <location>
        <begin position="126"/>
        <end position="148"/>
    </location>
</feature>
<dbReference type="PANTHER" id="PTHR39477:SF1">
    <property type="entry name" value="BETA-FLANKING PROTEIN"/>
    <property type="match status" value="1"/>
</dbReference>
<dbReference type="InterPro" id="IPR056138">
    <property type="entry name" value="DUF7721"/>
</dbReference>
<sequence length="148" mass="15901">MDYGGYPQNQGQIQGSYSAADAAVRHAQESGHHVREDEQRVYGDVWNKMQNRQFEDDDDDDDVTDERFSNAHRQVYGGDGSNDPKTLGAAAAAQAYRDFEARGGTNAGLGVQDFIGMAMSEASKVSDRAGPAAGGQGAQRNIVMQAAQ</sequence>
<dbReference type="Proteomes" id="UP001212841">
    <property type="component" value="Unassembled WGS sequence"/>
</dbReference>
<dbReference type="Pfam" id="PF24845">
    <property type="entry name" value="DUF7721"/>
    <property type="match status" value="1"/>
</dbReference>
<dbReference type="EMBL" id="JADGJD010002096">
    <property type="protein sequence ID" value="KAJ3034979.1"/>
    <property type="molecule type" value="Genomic_DNA"/>
</dbReference>
<organism evidence="3 4">
    <name type="scientific">Rhizophlyctis rosea</name>
    <dbReference type="NCBI Taxonomy" id="64517"/>
    <lineage>
        <taxon>Eukaryota</taxon>
        <taxon>Fungi</taxon>
        <taxon>Fungi incertae sedis</taxon>
        <taxon>Chytridiomycota</taxon>
        <taxon>Chytridiomycota incertae sedis</taxon>
        <taxon>Chytridiomycetes</taxon>
        <taxon>Rhizophlyctidales</taxon>
        <taxon>Rhizophlyctidaceae</taxon>
        <taxon>Rhizophlyctis</taxon>
    </lineage>
</organism>
<name>A0AAD5S1J0_9FUNG</name>
<evidence type="ECO:0000313" key="3">
    <source>
        <dbReference type="EMBL" id="KAJ3034979.1"/>
    </source>
</evidence>
<dbReference type="PANTHER" id="PTHR39477">
    <property type="entry name" value="CHROMOSOME 8, WHOLE GENOME SHOTGUN SEQUENCE"/>
    <property type="match status" value="1"/>
</dbReference>
<feature type="compositionally biased region" description="Basic and acidic residues" evidence="1">
    <location>
        <begin position="23"/>
        <end position="41"/>
    </location>
</feature>
<feature type="compositionally biased region" description="Polar residues" evidence="1">
    <location>
        <begin position="7"/>
        <end position="17"/>
    </location>
</feature>
<proteinExistence type="predicted"/>
<protein>
    <recommendedName>
        <fullName evidence="2">DUF7721 domain-containing protein</fullName>
    </recommendedName>
</protein>
<feature type="compositionally biased region" description="Acidic residues" evidence="1">
    <location>
        <begin position="55"/>
        <end position="64"/>
    </location>
</feature>
<dbReference type="AlphaFoldDB" id="A0AAD5S1J0"/>
<feature type="region of interest" description="Disordered" evidence="1">
    <location>
        <begin position="1"/>
        <end position="86"/>
    </location>
</feature>
<keyword evidence="4" id="KW-1185">Reference proteome</keyword>
<evidence type="ECO:0000256" key="1">
    <source>
        <dbReference type="SAM" id="MobiDB-lite"/>
    </source>
</evidence>
<comment type="caution">
    <text evidence="3">The sequence shown here is derived from an EMBL/GenBank/DDBJ whole genome shotgun (WGS) entry which is preliminary data.</text>
</comment>
<reference evidence="3" key="1">
    <citation type="submission" date="2020-05" db="EMBL/GenBank/DDBJ databases">
        <title>Phylogenomic resolution of chytrid fungi.</title>
        <authorList>
            <person name="Stajich J.E."/>
            <person name="Amses K."/>
            <person name="Simmons R."/>
            <person name="Seto K."/>
            <person name="Myers J."/>
            <person name="Bonds A."/>
            <person name="Quandt C.A."/>
            <person name="Barry K."/>
            <person name="Liu P."/>
            <person name="Grigoriev I."/>
            <person name="Longcore J.E."/>
            <person name="James T.Y."/>
        </authorList>
    </citation>
    <scope>NUCLEOTIDE SEQUENCE</scope>
    <source>
        <strain evidence="3">JEL0318</strain>
    </source>
</reference>
<feature type="non-terminal residue" evidence="3">
    <location>
        <position position="1"/>
    </location>
</feature>
<gene>
    <name evidence="3" type="ORF">HK097_004326</name>
</gene>